<feature type="domain" description="RNA polymerase sigma-70 region 2" evidence="7">
    <location>
        <begin position="16"/>
        <end position="75"/>
    </location>
</feature>
<keyword evidence="10" id="KW-1185">Reference proteome</keyword>
<dbReference type="InterPro" id="IPR014284">
    <property type="entry name" value="RNA_pol_sigma-70_dom"/>
</dbReference>
<accession>A0ABU0HAF1</accession>
<evidence type="ECO:0000256" key="3">
    <source>
        <dbReference type="ARBA" id="ARBA00023082"/>
    </source>
</evidence>
<comment type="caution">
    <text evidence="9">The sequence shown here is derived from an EMBL/GenBank/DDBJ whole genome shotgun (WGS) entry which is preliminary data.</text>
</comment>
<evidence type="ECO:0000259" key="8">
    <source>
        <dbReference type="Pfam" id="PF08281"/>
    </source>
</evidence>
<dbReference type="NCBIfam" id="NF009164">
    <property type="entry name" value="PRK12511.1"/>
    <property type="match status" value="1"/>
</dbReference>
<dbReference type="Gene3D" id="1.10.1740.10">
    <property type="match status" value="1"/>
</dbReference>
<gene>
    <name evidence="9" type="ORF">QO014_002874</name>
</gene>
<evidence type="ECO:0000256" key="5">
    <source>
        <dbReference type="ARBA" id="ARBA00023163"/>
    </source>
</evidence>
<evidence type="ECO:0000256" key="1">
    <source>
        <dbReference type="ARBA" id="ARBA00010641"/>
    </source>
</evidence>
<dbReference type="RefSeq" id="WP_266349395.1">
    <property type="nucleotide sequence ID" value="NZ_JAPKNG010000004.1"/>
</dbReference>
<name>A0ABU0HAF1_9HYPH</name>
<dbReference type="InterPro" id="IPR000838">
    <property type="entry name" value="RNA_pol_sigma70_ECF_CS"/>
</dbReference>
<dbReference type="InterPro" id="IPR036388">
    <property type="entry name" value="WH-like_DNA-bd_sf"/>
</dbReference>
<dbReference type="SUPFAM" id="SSF88659">
    <property type="entry name" value="Sigma3 and sigma4 domains of RNA polymerase sigma factors"/>
    <property type="match status" value="1"/>
</dbReference>
<evidence type="ECO:0000256" key="4">
    <source>
        <dbReference type="ARBA" id="ARBA00023125"/>
    </source>
</evidence>
<evidence type="ECO:0000256" key="2">
    <source>
        <dbReference type="ARBA" id="ARBA00023015"/>
    </source>
</evidence>
<keyword evidence="2 6" id="KW-0805">Transcription regulation</keyword>
<evidence type="ECO:0000313" key="10">
    <source>
        <dbReference type="Proteomes" id="UP001241603"/>
    </source>
</evidence>
<dbReference type="InterPro" id="IPR013324">
    <property type="entry name" value="RNA_pol_sigma_r3/r4-like"/>
</dbReference>
<dbReference type="Gene3D" id="1.10.10.10">
    <property type="entry name" value="Winged helix-like DNA-binding domain superfamily/Winged helix DNA-binding domain"/>
    <property type="match status" value="1"/>
</dbReference>
<dbReference type="PANTHER" id="PTHR43133">
    <property type="entry name" value="RNA POLYMERASE ECF-TYPE SIGMA FACTO"/>
    <property type="match status" value="1"/>
</dbReference>
<dbReference type="InterPro" id="IPR007627">
    <property type="entry name" value="RNA_pol_sigma70_r2"/>
</dbReference>
<evidence type="ECO:0000313" key="9">
    <source>
        <dbReference type="EMBL" id="MDQ0438479.1"/>
    </source>
</evidence>
<organism evidence="9 10">
    <name type="scientific">Kaistia dalseonensis</name>
    <dbReference type="NCBI Taxonomy" id="410840"/>
    <lineage>
        <taxon>Bacteria</taxon>
        <taxon>Pseudomonadati</taxon>
        <taxon>Pseudomonadota</taxon>
        <taxon>Alphaproteobacteria</taxon>
        <taxon>Hyphomicrobiales</taxon>
        <taxon>Kaistiaceae</taxon>
        <taxon>Kaistia</taxon>
    </lineage>
</organism>
<evidence type="ECO:0000259" key="7">
    <source>
        <dbReference type="Pfam" id="PF04542"/>
    </source>
</evidence>
<feature type="domain" description="RNA polymerase sigma factor 70 region 4 type 2" evidence="8">
    <location>
        <begin position="104"/>
        <end position="155"/>
    </location>
</feature>
<keyword evidence="4 6" id="KW-0238">DNA-binding</keyword>
<dbReference type="PROSITE" id="PS01063">
    <property type="entry name" value="SIGMA70_ECF"/>
    <property type="match status" value="1"/>
</dbReference>
<evidence type="ECO:0000256" key="6">
    <source>
        <dbReference type="RuleBase" id="RU000716"/>
    </source>
</evidence>
<dbReference type="InterPro" id="IPR039425">
    <property type="entry name" value="RNA_pol_sigma-70-like"/>
</dbReference>
<dbReference type="NCBIfam" id="TIGR02937">
    <property type="entry name" value="sigma70-ECF"/>
    <property type="match status" value="1"/>
</dbReference>
<dbReference type="Proteomes" id="UP001241603">
    <property type="component" value="Unassembled WGS sequence"/>
</dbReference>
<dbReference type="InterPro" id="IPR013249">
    <property type="entry name" value="RNA_pol_sigma70_r4_t2"/>
</dbReference>
<sequence>MTTDRHRFDIVGQLAPLRRYARSLTRDETDAEDLVQEALVRAYEKRESFRPERNLRAWLLSILHNIFVDRIRARRSEQLRIGHAGNLAPHSEAPPQDHAVRLAQVRQTFLALPEEQRAALHLVAIEGLSYAEAATTLAIPIGTLMSRLGRARATLRAIEDGPVLIERPDPTRIHHLKIVGGSDDTTD</sequence>
<dbReference type="Pfam" id="PF04542">
    <property type="entry name" value="Sigma70_r2"/>
    <property type="match status" value="1"/>
</dbReference>
<dbReference type="PANTHER" id="PTHR43133:SF25">
    <property type="entry name" value="RNA POLYMERASE SIGMA FACTOR RFAY-RELATED"/>
    <property type="match status" value="1"/>
</dbReference>
<protein>
    <recommendedName>
        <fullName evidence="6">RNA polymerase sigma factor</fullName>
    </recommendedName>
</protein>
<reference evidence="9 10" key="1">
    <citation type="submission" date="2023-07" db="EMBL/GenBank/DDBJ databases">
        <title>Genomic Encyclopedia of Type Strains, Phase IV (KMG-IV): sequencing the most valuable type-strain genomes for metagenomic binning, comparative biology and taxonomic classification.</title>
        <authorList>
            <person name="Goeker M."/>
        </authorList>
    </citation>
    <scope>NUCLEOTIDE SEQUENCE [LARGE SCALE GENOMIC DNA]</scope>
    <source>
        <strain evidence="9 10">B6-8</strain>
    </source>
</reference>
<dbReference type="CDD" id="cd06171">
    <property type="entry name" value="Sigma70_r4"/>
    <property type="match status" value="1"/>
</dbReference>
<dbReference type="SUPFAM" id="SSF88946">
    <property type="entry name" value="Sigma2 domain of RNA polymerase sigma factors"/>
    <property type="match status" value="1"/>
</dbReference>
<keyword evidence="5 6" id="KW-0804">Transcription</keyword>
<dbReference type="Pfam" id="PF08281">
    <property type="entry name" value="Sigma70_r4_2"/>
    <property type="match status" value="1"/>
</dbReference>
<dbReference type="EMBL" id="JAUSVO010000004">
    <property type="protein sequence ID" value="MDQ0438479.1"/>
    <property type="molecule type" value="Genomic_DNA"/>
</dbReference>
<proteinExistence type="inferred from homology"/>
<keyword evidence="3 6" id="KW-0731">Sigma factor</keyword>
<comment type="similarity">
    <text evidence="1 6">Belongs to the sigma-70 factor family. ECF subfamily.</text>
</comment>
<dbReference type="InterPro" id="IPR013325">
    <property type="entry name" value="RNA_pol_sigma_r2"/>
</dbReference>